<evidence type="ECO:0000256" key="6">
    <source>
        <dbReference type="ARBA" id="ARBA00022801"/>
    </source>
</evidence>
<dbReference type="UniPathway" id="UPA00665"/>
<proteinExistence type="inferred from homology"/>
<dbReference type="PANTHER" id="PTHR33695">
    <property type="entry name" value="LIPOPROTEIN SIGNAL PEPTIDASE"/>
    <property type="match status" value="1"/>
</dbReference>
<dbReference type="OrthoDB" id="9810259at2"/>
<dbReference type="EMBL" id="WIVE01000020">
    <property type="protein sequence ID" value="MQX36486.1"/>
    <property type="molecule type" value="Genomic_DNA"/>
</dbReference>
<keyword evidence="5 9" id="KW-0064">Aspartyl protease</keyword>
<name>A0A7X2D372_9PROT</name>
<comment type="caution">
    <text evidence="11">The sequence shown here is derived from an EMBL/GenBank/DDBJ whole genome shotgun (WGS) entry which is preliminary data.</text>
</comment>
<keyword evidence="8 9" id="KW-0472">Membrane</keyword>
<dbReference type="GO" id="GO:0006508">
    <property type="term" value="P:proteolysis"/>
    <property type="evidence" value="ECO:0007669"/>
    <property type="project" value="UniProtKB-KW"/>
</dbReference>
<evidence type="ECO:0000256" key="8">
    <source>
        <dbReference type="ARBA" id="ARBA00023136"/>
    </source>
</evidence>
<dbReference type="GO" id="GO:0004190">
    <property type="term" value="F:aspartic-type endopeptidase activity"/>
    <property type="evidence" value="ECO:0007669"/>
    <property type="project" value="UniProtKB-UniRule"/>
</dbReference>
<feature type="transmembrane region" description="Helical" evidence="9">
    <location>
        <begin position="129"/>
        <end position="149"/>
    </location>
</feature>
<evidence type="ECO:0000256" key="3">
    <source>
        <dbReference type="ARBA" id="ARBA00022670"/>
    </source>
</evidence>
<feature type="transmembrane region" description="Helical" evidence="9">
    <location>
        <begin position="92"/>
        <end position="109"/>
    </location>
</feature>
<feature type="active site" evidence="9">
    <location>
        <position position="119"/>
    </location>
</feature>
<dbReference type="InterPro" id="IPR001872">
    <property type="entry name" value="Peptidase_A8"/>
</dbReference>
<evidence type="ECO:0000256" key="7">
    <source>
        <dbReference type="ARBA" id="ARBA00022989"/>
    </source>
</evidence>
<dbReference type="PRINTS" id="PR00781">
    <property type="entry name" value="LIPOSIGPTASE"/>
</dbReference>
<dbReference type="Pfam" id="PF01252">
    <property type="entry name" value="Peptidase_A8"/>
    <property type="match status" value="1"/>
</dbReference>
<gene>
    <name evidence="9 11" type="primary">lspA</name>
    <name evidence="11" type="ORF">GHC57_08150</name>
</gene>
<accession>A0A7X2D372</accession>
<evidence type="ECO:0000256" key="5">
    <source>
        <dbReference type="ARBA" id="ARBA00022750"/>
    </source>
</evidence>
<evidence type="ECO:0000256" key="2">
    <source>
        <dbReference type="ARBA" id="ARBA00022475"/>
    </source>
</evidence>
<evidence type="ECO:0000256" key="4">
    <source>
        <dbReference type="ARBA" id="ARBA00022692"/>
    </source>
</evidence>
<dbReference type="HAMAP" id="MF_00161">
    <property type="entry name" value="LspA"/>
    <property type="match status" value="1"/>
</dbReference>
<keyword evidence="12" id="KW-1185">Reference proteome</keyword>
<evidence type="ECO:0000313" key="12">
    <source>
        <dbReference type="Proteomes" id="UP000434582"/>
    </source>
</evidence>
<evidence type="ECO:0000256" key="10">
    <source>
        <dbReference type="RuleBase" id="RU004181"/>
    </source>
</evidence>
<protein>
    <recommendedName>
        <fullName evidence="9">Lipoprotein signal peptidase</fullName>
        <ecNumber evidence="9">3.4.23.36</ecNumber>
    </recommendedName>
    <alternativeName>
        <fullName evidence="9">Prolipoprotein signal peptidase</fullName>
    </alternativeName>
    <alternativeName>
        <fullName evidence="9">Signal peptidase II</fullName>
        <shortName evidence="9">SPase II</shortName>
    </alternativeName>
</protein>
<dbReference type="Proteomes" id="UP000434582">
    <property type="component" value="Unassembled WGS sequence"/>
</dbReference>
<keyword evidence="6 9" id="KW-0378">Hydrolase</keyword>
<sequence length="164" mass="17362">MTRRPLTWGLLLALIVVVLDQVTKYAVFAGVQPPIGGVAVTGFFNLVMVWNRGVSFGLFASGSPWTPVLLTGLALAVSAALAWWLRKADSRLMVIALGLVIGGALGNAIDRTLYGAVMDFLDVHVAGYHWPAFNIADSAITVGAALLVWDALFGGGKSHKTADR</sequence>
<reference evidence="11 12" key="1">
    <citation type="submission" date="2019-10" db="EMBL/GenBank/DDBJ databases">
        <title>Draft whole-genome sequence of the purple nonsulfur photosynthetic bacterium Roseospira navarrensis DSM 15114.</title>
        <authorList>
            <person name="Kyndt J.A."/>
            <person name="Meyer T.E."/>
        </authorList>
    </citation>
    <scope>NUCLEOTIDE SEQUENCE [LARGE SCALE GENOMIC DNA]</scope>
    <source>
        <strain evidence="11 12">DSM 15114</strain>
    </source>
</reference>
<keyword evidence="4 9" id="KW-0812">Transmembrane</keyword>
<dbReference type="RefSeq" id="WP_153343031.1">
    <property type="nucleotide sequence ID" value="NZ_WIVE01000020.1"/>
</dbReference>
<keyword evidence="2 9" id="KW-1003">Cell membrane</keyword>
<dbReference type="GO" id="GO:0005886">
    <property type="term" value="C:plasma membrane"/>
    <property type="evidence" value="ECO:0007669"/>
    <property type="project" value="UniProtKB-SubCell"/>
</dbReference>
<keyword evidence="7 9" id="KW-1133">Transmembrane helix</keyword>
<dbReference type="NCBIfam" id="TIGR00077">
    <property type="entry name" value="lspA"/>
    <property type="match status" value="1"/>
</dbReference>
<keyword evidence="3 9" id="KW-0645">Protease</keyword>
<comment type="similarity">
    <text evidence="1 9 10">Belongs to the peptidase A8 family.</text>
</comment>
<comment type="caution">
    <text evidence="9">Lacks conserved residue(s) required for the propagation of feature annotation.</text>
</comment>
<evidence type="ECO:0000256" key="1">
    <source>
        <dbReference type="ARBA" id="ARBA00006139"/>
    </source>
</evidence>
<comment type="function">
    <text evidence="9">This protein specifically catalyzes the removal of signal peptides from prolipoproteins.</text>
</comment>
<evidence type="ECO:0000256" key="9">
    <source>
        <dbReference type="HAMAP-Rule" id="MF_00161"/>
    </source>
</evidence>
<organism evidence="11 12">
    <name type="scientific">Roseospira navarrensis</name>
    <dbReference type="NCBI Taxonomy" id="140058"/>
    <lineage>
        <taxon>Bacteria</taxon>
        <taxon>Pseudomonadati</taxon>
        <taxon>Pseudomonadota</taxon>
        <taxon>Alphaproteobacteria</taxon>
        <taxon>Rhodospirillales</taxon>
        <taxon>Rhodospirillaceae</taxon>
        <taxon>Roseospira</taxon>
    </lineage>
</organism>
<dbReference type="AlphaFoldDB" id="A0A7X2D372"/>
<comment type="catalytic activity">
    <reaction evidence="9">
        <text>Release of signal peptides from bacterial membrane prolipoproteins. Hydrolyzes -Xaa-Yaa-Zaa-|-(S,diacylglyceryl)Cys-, in which Xaa is hydrophobic (preferably Leu), and Yaa (Ala or Ser) and Zaa (Gly or Ala) have small, neutral side chains.</text>
        <dbReference type="EC" id="3.4.23.36"/>
    </reaction>
</comment>
<comment type="pathway">
    <text evidence="9">Protein modification; lipoprotein biosynthesis (signal peptide cleavage).</text>
</comment>
<feature type="transmembrane region" description="Helical" evidence="9">
    <location>
        <begin position="65"/>
        <end position="85"/>
    </location>
</feature>
<feature type="active site" evidence="9">
    <location>
        <position position="137"/>
    </location>
</feature>
<comment type="subcellular location">
    <subcellularLocation>
        <location evidence="9">Cell membrane</location>
        <topology evidence="9">Multi-pass membrane protein</topology>
    </subcellularLocation>
</comment>
<dbReference type="PANTHER" id="PTHR33695:SF1">
    <property type="entry name" value="LIPOPROTEIN SIGNAL PEPTIDASE"/>
    <property type="match status" value="1"/>
</dbReference>
<evidence type="ECO:0000313" key="11">
    <source>
        <dbReference type="EMBL" id="MQX36486.1"/>
    </source>
</evidence>
<dbReference type="EC" id="3.4.23.36" evidence="9"/>